<sequence length="122" mass="11897">MRLSTVLSVPLLSAAVLAGPVADPTKSVPAKTLDPGNGGLPNPVTIFFGLFGAPPCSFGCIDTAIAGTPACTGVLNVACFCNPNGAFVTSVTNCAAGVCSPADASTLTGALQRGCGFVGVPI</sequence>
<dbReference type="Proteomes" id="UP000215305">
    <property type="component" value="Unassembled WGS sequence"/>
</dbReference>
<keyword evidence="5" id="KW-0325">Glycoprotein</keyword>
<protein>
    <recommendedName>
        <fullName evidence="10">CFEM domain-containing protein</fullName>
    </recommendedName>
</protein>
<dbReference type="Pfam" id="PF05730">
    <property type="entry name" value="CFEM"/>
    <property type="match status" value="1"/>
</dbReference>
<evidence type="ECO:0000256" key="8">
    <source>
        <dbReference type="ARBA" id="ARBA00023288"/>
    </source>
</evidence>
<evidence type="ECO:0000256" key="9">
    <source>
        <dbReference type="SAM" id="SignalP"/>
    </source>
</evidence>
<dbReference type="OrthoDB" id="10546849at2759"/>
<proteinExistence type="inferred from homology"/>
<dbReference type="EMBL" id="NKHU02000183">
    <property type="protein sequence ID" value="RHZ49188.1"/>
    <property type="molecule type" value="Genomic_DNA"/>
</dbReference>
<dbReference type="GO" id="GO:0098552">
    <property type="term" value="C:side of membrane"/>
    <property type="evidence" value="ECO:0007669"/>
    <property type="project" value="UniProtKB-KW"/>
</dbReference>
<comment type="caution">
    <text evidence="11">The sequence shown here is derived from an EMBL/GenBank/DDBJ whole genome shotgun (WGS) entry which is preliminary data.</text>
</comment>
<keyword evidence="4" id="KW-0964">Secreted</keyword>
<comment type="subcellular location">
    <subcellularLocation>
        <location evidence="1">Membrane</location>
        <topology evidence="1">Lipid-anchor</topology>
        <topology evidence="1">GPI-anchor</topology>
    </subcellularLocation>
    <subcellularLocation>
        <location evidence="2">Secreted</location>
    </subcellularLocation>
</comment>
<keyword evidence="5" id="KW-0472">Membrane</keyword>
<dbReference type="AlphaFoldDB" id="A0A397GHK6"/>
<comment type="similarity">
    <text evidence="3">Belongs to the RBT5 family.</text>
</comment>
<accession>A0A397GHK6</accession>
<dbReference type="InterPro" id="IPR008427">
    <property type="entry name" value="Extracellular_membr_CFEM_dom"/>
</dbReference>
<dbReference type="VEuPathDB" id="FungiDB:CDV56_105281"/>
<evidence type="ECO:0000256" key="5">
    <source>
        <dbReference type="ARBA" id="ARBA00022622"/>
    </source>
</evidence>
<keyword evidence="8" id="KW-0449">Lipoprotein</keyword>
<feature type="chain" id="PRO_5017224440" description="CFEM domain-containing protein" evidence="9">
    <location>
        <begin position="19"/>
        <end position="122"/>
    </location>
</feature>
<evidence type="ECO:0000256" key="3">
    <source>
        <dbReference type="ARBA" id="ARBA00010031"/>
    </source>
</evidence>
<evidence type="ECO:0000256" key="6">
    <source>
        <dbReference type="ARBA" id="ARBA00022729"/>
    </source>
</evidence>
<dbReference type="GeneID" id="38127255"/>
<evidence type="ECO:0000259" key="10">
    <source>
        <dbReference type="Pfam" id="PF05730"/>
    </source>
</evidence>
<evidence type="ECO:0000256" key="2">
    <source>
        <dbReference type="ARBA" id="ARBA00004613"/>
    </source>
</evidence>
<evidence type="ECO:0000313" key="11">
    <source>
        <dbReference type="EMBL" id="RHZ49188.1"/>
    </source>
</evidence>
<organism evidence="11 12">
    <name type="scientific">Aspergillus thermomutatus</name>
    <name type="common">Neosartorya pseudofischeri</name>
    <dbReference type="NCBI Taxonomy" id="41047"/>
    <lineage>
        <taxon>Eukaryota</taxon>
        <taxon>Fungi</taxon>
        <taxon>Dikarya</taxon>
        <taxon>Ascomycota</taxon>
        <taxon>Pezizomycotina</taxon>
        <taxon>Eurotiomycetes</taxon>
        <taxon>Eurotiomycetidae</taxon>
        <taxon>Eurotiales</taxon>
        <taxon>Aspergillaceae</taxon>
        <taxon>Aspergillus</taxon>
        <taxon>Aspergillus subgen. Fumigati</taxon>
    </lineage>
</organism>
<reference evidence="11" key="1">
    <citation type="submission" date="2018-08" db="EMBL/GenBank/DDBJ databases">
        <title>Draft genome sequence of azole-resistant Aspergillus thermomutatus (Neosartorya pseudofischeri) strain HMR AF 39, isolated from a human nasal aspirate.</title>
        <authorList>
            <person name="Parent-Michaud M."/>
            <person name="Dufresne P.J."/>
            <person name="Fournier E."/>
            <person name="Martineau C."/>
            <person name="Moreira S."/>
            <person name="Perkins V."/>
            <person name="De Repentigny L."/>
            <person name="Dufresne S.F."/>
        </authorList>
    </citation>
    <scope>NUCLEOTIDE SEQUENCE [LARGE SCALE GENOMIC DNA]</scope>
    <source>
        <strain evidence="11">HMR AF 39</strain>
    </source>
</reference>
<keyword evidence="7" id="KW-1015">Disulfide bond</keyword>
<dbReference type="GO" id="GO:0005576">
    <property type="term" value="C:extracellular region"/>
    <property type="evidence" value="ECO:0007669"/>
    <property type="project" value="UniProtKB-SubCell"/>
</dbReference>
<feature type="signal peptide" evidence="9">
    <location>
        <begin position="1"/>
        <end position="18"/>
    </location>
</feature>
<evidence type="ECO:0000313" key="12">
    <source>
        <dbReference type="Proteomes" id="UP000215305"/>
    </source>
</evidence>
<name>A0A397GHK6_ASPTH</name>
<keyword evidence="6 9" id="KW-0732">Signal</keyword>
<keyword evidence="12" id="KW-1185">Reference proteome</keyword>
<evidence type="ECO:0000256" key="1">
    <source>
        <dbReference type="ARBA" id="ARBA00004589"/>
    </source>
</evidence>
<evidence type="ECO:0000256" key="4">
    <source>
        <dbReference type="ARBA" id="ARBA00022525"/>
    </source>
</evidence>
<dbReference type="RefSeq" id="XP_026612258.1">
    <property type="nucleotide sequence ID" value="XM_026758900.1"/>
</dbReference>
<keyword evidence="5" id="KW-0336">GPI-anchor</keyword>
<gene>
    <name evidence="11" type="ORF">CDV56_105281</name>
</gene>
<evidence type="ECO:0000256" key="7">
    <source>
        <dbReference type="ARBA" id="ARBA00023157"/>
    </source>
</evidence>
<feature type="domain" description="CFEM" evidence="10">
    <location>
        <begin position="53"/>
        <end position="115"/>
    </location>
</feature>